<keyword evidence="2" id="KW-1185">Reference proteome</keyword>
<dbReference type="InterPro" id="IPR036390">
    <property type="entry name" value="WH_DNA-bd_sf"/>
</dbReference>
<name>A0A4E0R239_9EURY</name>
<dbReference type="EMBL" id="PGGK01000001">
    <property type="protein sequence ID" value="TGC11433.1"/>
    <property type="molecule type" value="Genomic_DNA"/>
</dbReference>
<dbReference type="AlphaFoldDB" id="A0A4E0R239"/>
<dbReference type="RefSeq" id="WP_135387979.1">
    <property type="nucleotide sequence ID" value="NZ_PGGK01000001.1"/>
</dbReference>
<proteinExistence type="predicted"/>
<reference evidence="1 2" key="1">
    <citation type="submission" date="2017-11" db="EMBL/GenBank/DDBJ databases">
        <title>Isolation and Characterization of Methanogenic Archaea from Saline Meromictic Lake at Siberia.</title>
        <authorList>
            <person name="Shen Y."/>
            <person name="Huang H.-H."/>
            <person name="Lai M.-C."/>
            <person name="Chen S.-C."/>
        </authorList>
    </citation>
    <scope>NUCLEOTIDE SEQUENCE [LARGE SCALE GENOMIC DNA]</scope>
    <source>
        <strain evidence="1 2">SY-01</strain>
    </source>
</reference>
<organism evidence="1 2">
    <name type="scientific">Methanolobus halotolerans</name>
    <dbReference type="NCBI Taxonomy" id="2052935"/>
    <lineage>
        <taxon>Archaea</taxon>
        <taxon>Methanobacteriati</taxon>
        <taxon>Methanobacteriota</taxon>
        <taxon>Stenosarchaea group</taxon>
        <taxon>Methanomicrobia</taxon>
        <taxon>Methanosarcinales</taxon>
        <taxon>Methanosarcinaceae</taxon>
        <taxon>Methanolobus</taxon>
    </lineage>
</organism>
<accession>A0A4E0R239</accession>
<evidence type="ECO:0000313" key="1">
    <source>
        <dbReference type="EMBL" id="TGC11433.1"/>
    </source>
</evidence>
<dbReference type="SUPFAM" id="SSF46785">
    <property type="entry name" value="Winged helix' DNA-binding domain"/>
    <property type="match status" value="1"/>
</dbReference>
<dbReference type="Proteomes" id="UP000297295">
    <property type="component" value="Unassembled WGS sequence"/>
</dbReference>
<gene>
    <name evidence="1" type="ORF">CUN85_00720</name>
</gene>
<protein>
    <submittedName>
        <fullName evidence="1">Uncharacterized protein</fullName>
    </submittedName>
</protein>
<evidence type="ECO:0000313" key="2">
    <source>
        <dbReference type="Proteomes" id="UP000297295"/>
    </source>
</evidence>
<dbReference type="OrthoDB" id="11410at2157"/>
<comment type="caution">
    <text evidence="1">The sequence shown here is derived from an EMBL/GenBank/DDBJ whole genome shotgun (WGS) entry which is preliminary data.</text>
</comment>
<sequence length="82" mass="9151">MNDGPKDIVGIQFALKASRQALLPKIRILQEENIVSVVDGFCQLTVYGRILVEKMVPLLDTFDSLGDIGSYDMAFIPPHLFK</sequence>